<dbReference type="Proteomes" id="UP000054408">
    <property type="component" value="Unassembled WGS sequence"/>
</dbReference>
<sequence>MSSMRSELADAWNEWVQANHPEDNASDWVATVSEQFSESTLSAAEAERTDPETWDYVWRTVFASTPVLVPKVELRVRDFLDGLVARPASRSLPEPDQALFSIAHGVVKVSHRVVPAAAGAAFGRPTIASLLDELSNTPDEVLNDVLGVSFAGCVIGDADVCAFAKGALGSNGGVTLFPALVEVDLRNTRVHGYELVIGAQLKSIVLELLCKGIRVVVALTPFASSDSKMFFTDTTALTNDLLALLIFVPQQWLKAGHWKALFPDDNQSRIAIVELAHRSYYLDVVPGPVIGPPVAFNCPAFPMAARGDGLKFVVAFVGCSPALRPAFSRAHSVESCAVLSVDCSISVGPAFYSTTGATAIVFFEGVTNPLVAAATLAFAITHSELVFGTGEVAFAFYDVRRARRASAASDESADGAASSSSASN</sequence>
<protein>
    <submittedName>
        <fullName evidence="1">Uncharacterized protein</fullName>
    </submittedName>
</protein>
<evidence type="ECO:0000313" key="2">
    <source>
        <dbReference type="Proteomes" id="UP000054408"/>
    </source>
</evidence>
<evidence type="ECO:0000313" key="1">
    <source>
        <dbReference type="EMBL" id="KNC45974.1"/>
    </source>
</evidence>
<accession>A0A0L0D0R9</accession>
<dbReference type="GeneID" id="25559913"/>
<dbReference type="AlphaFoldDB" id="A0A0L0D0R9"/>
<dbReference type="EMBL" id="GL349433">
    <property type="protein sequence ID" value="KNC45974.1"/>
    <property type="molecule type" value="Genomic_DNA"/>
</dbReference>
<reference evidence="1 2" key="1">
    <citation type="submission" date="2010-05" db="EMBL/GenBank/DDBJ databases">
        <title>The Genome Sequence of Thecamonas trahens ATCC 50062.</title>
        <authorList>
            <consortium name="The Broad Institute Genome Sequencing Platform"/>
            <person name="Russ C."/>
            <person name="Cuomo C."/>
            <person name="Shea T."/>
            <person name="Young S.K."/>
            <person name="Zeng Q."/>
            <person name="Koehrsen M."/>
            <person name="Haas B."/>
            <person name="Borodovsky M."/>
            <person name="Guigo R."/>
            <person name="Alvarado L."/>
            <person name="Berlin A."/>
            <person name="Bochicchio J."/>
            <person name="Borenstein D."/>
            <person name="Chapman S."/>
            <person name="Chen Z."/>
            <person name="Freedman E."/>
            <person name="Gellesch M."/>
            <person name="Goldberg J."/>
            <person name="Griggs A."/>
            <person name="Gujja S."/>
            <person name="Heilman E."/>
            <person name="Heiman D."/>
            <person name="Hepburn T."/>
            <person name="Howarth C."/>
            <person name="Jen D."/>
            <person name="Larson L."/>
            <person name="Mehta T."/>
            <person name="Park D."/>
            <person name="Pearson M."/>
            <person name="Roberts A."/>
            <person name="Saif S."/>
            <person name="Shenoy N."/>
            <person name="Sisk P."/>
            <person name="Stolte C."/>
            <person name="Sykes S."/>
            <person name="Thomson T."/>
            <person name="Walk T."/>
            <person name="White J."/>
            <person name="Yandava C."/>
            <person name="Burger G."/>
            <person name="Gray M.W."/>
            <person name="Holland P.W.H."/>
            <person name="King N."/>
            <person name="Lang F.B.F."/>
            <person name="Roger A.J."/>
            <person name="Ruiz-Trillo I."/>
            <person name="Lander E."/>
            <person name="Nusbaum C."/>
        </authorList>
    </citation>
    <scope>NUCLEOTIDE SEQUENCE [LARGE SCALE GENOMIC DNA]</scope>
    <source>
        <strain evidence="1 2">ATCC 50062</strain>
    </source>
</reference>
<organism evidence="1 2">
    <name type="scientific">Thecamonas trahens ATCC 50062</name>
    <dbReference type="NCBI Taxonomy" id="461836"/>
    <lineage>
        <taxon>Eukaryota</taxon>
        <taxon>Apusozoa</taxon>
        <taxon>Apusomonadida</taxon>
        <taxon>Apusomonadidae</taxon>
        <taxon>Thecamonas</taxon>
    </lineage>
</organism>
<proteinExistence type="predicted"/>
<gene>
    <name evidence="1" type="ORF">AMSG_00091</name>
</gene>
<dbReference type="RefSeq" id="XP_013762955.1">
    <property type="nucleotide sequence ID" value="XM_013907501.1"/>
</dbReference>
<feature type="non-terminal residue" evidence="1">
    <location>
        <position position="1"/>
    </location>
</feature>
<keyword evidence="2" id="KW-1185">Reference proteome</keyword>
<name>A0A0L0D0R9_THETB</name>